<name>A0A368KLF2_9BACT</name>
<accession>A0A368KLF2</accession>
<gene>
    <name evidence="1" type="ORF">DTL42_19615</name>
</gene>
<dbReference type="EMBL" id="QPEX01000044">
    <property type="protein sequence ID" value="RCS42041.1"/>
    <property type="molecule type" value="Genomic_DNA"/>
</dbReference>
<evidence type="ECO:0000313" key="2">
    <source>
        <dbReference type="Proteomes" id="UP000253562"/>
    </source>
</evidence>
<evidence type="ECO:0000313" key="1">
    <source>
        <dbReference type="EMBL" id="RCS42041.1"/>
    </source>
</evidence>
<reference evidence="1 2" key="1">
    <citation type="submission" date="2018-07" db="EMBL/GenBank/DDBJ databases">
        <title>Comparative genomes isolates from brazilian mangrove.</title>
        <authorList>
            <person name="De Araujo J.E."/>
            <person name="Taketani R.G."/>
            <person name="Silva M.C.P."/>
            <person name="Lourenco M.V."/>
            <person name="Oliveira V.M."/>
            <person name="Andreote F.D."/>
        </authorList>
    </citation>
    <scope>NUCLEOTIDE SEQUENCE [LARGE SCALE GENOMIC DNA]</scope>
    <source>
        <strain evidence="1 2">HEX PRIS-MGV</strain>
    </source>
</reference>
<protein>
    <submittedName>
        <fullName evidence="1">Uncharacterized protein</fullName>
    </submittedName>
</protein>
<sequence length="151" mass="17372">MFALLNLTFVMNHFVVFLITLRVVFCPLFCGAQSLAAPQHVDQHQFQFTMDCQEAQACCHHCSHDRSPAPQNDCPHDSCPDCDCFCSQSAIVGLKVEVEDLSSWAWDCFLPYEDQWQSTQHQLNDDSQYYDRSWKVLSGRFMRLTLASLLI</sequence>
<organism evidence="1 2">
    <name type="scientific">Bremerella cremea</name>
    <dbReference type="NCBI Taxonomy" id="1031537"/>
    <lineage>
        <taxon>Bacteria</taxon>
        <taxon>Pseudomonadati</taxon>
        <taxon>Planctomycetota</taxon>
        <taxon>Planctomycetia</taxon>
        <taxon>Pirellulales</taxon>
        <taxon>Pirellulaceae</taxon>
        <taxon>Bremerella</taxon>
    </lineage>
</organism>
<proteinExistence type="predicted"/>
<dbReference type="AlphaFoldDB" id="A0A368KLF2"/>
<comment type="caution">
    <text evidence="1">The sequence shown here is derived from an EMBL/GenBank/DDBJ whole genome shotgun (WGS) entry which is preliminary data.</text>
</comment>
<dbReference type="Proteomes" id="UP000253562">
    <property type="component" value="Unassembled WGS sequence"/>
</dbReference>